<feature type="compositionally biased region" description="Polar residues" evidence="1">
    <location>
        <begin position="1"/>
        <end position="17"/>
    </location>
</feature>
<dbReference type="EMBL" id="GGMS01010601">
    <property type="protein sequence ID" value="MBY79804.1"/>
    <property type="molecule type" value="Transcribed_RNA"/>
</dbReference>
<reference evidence="2" key="1">
    <citation type="submission" date="2018-04" db="EMBL/GenBank/DDBJ databases">
        <title>Transcriptome assembly of Sipha flava.</title>
        <authorList>
            <person name="Scully E.D."/>
            <person name="Geib S.M."/>
            <person name="Palmer N.A."/>
            <person name="Koch K."/>
            <person name="Bradshaw J."/>
            <person name="Heng-Moss T."/>
            <person name="Sarath G."/>
        </authorList>
    </citation>
    <scope>NUCLEOTIDE SEQUENCE</scope>
</reference>
<name>A0A2S2QQ16_9HEMI</name>
<evidence type="ECO:0000313" key="2">
    <source>
        <dbReference type="EMBL" id="MBY79804.1"/>
    </source>
</evidence>
<organism evidence="2">
    <name type="scientific">Sipha flava</name>
    <name type="common">yellow sugarcane aphid</name>
    <dbReference type="NCBI Taxonomy" id="143950"/>
    <lineage>
        <taxon>Eukaryota</taxon>
        <taxon>Metazoa</taxon>
        <taxon>Ecdysozoa</taxon>
        <taxon>Arthropoda</taxon>
        <taxon>Hexapoda</taxon>
        <taxon>Insecta</taxon>
        <taxon>Pterygota</taxon>
        <taxon>Neoptera</taxon>
        <taxon>Paraneoptera</taxon>
        <taxon>Hemiptera</taxon>
        <taxon>Sternorrhyncha</taxon>
        <taxon>Aphidomorpha</taxon>
        <taxon>Aphidoidea</taxon>
        <taxon>Aphididae</taxon>
        <taxon>Sipha</taxon>
    </lineage>
</organism>
<feature type="region of interest" description="Disordered" evidence="1">
    <location>
        <begin position="1"/>
        <end position="24"/>
    </location>
</feature>
<protein>
    <submittedName>
        <fullName evidence="2">Uncharacterized protein</fullName>
    </submittedName>
</protein>
<gene>
    <name evidence="2" type="ORF">g.42567</name>
</gene>
<dbReference type="AlphaFoldDB" id="A0A2S2QQ16"/>
<sequence length="152" mass="17529">MPTRPCSQVRRTPQQAEESVDQRRRSRFTITGFSAQENFADTDQLRFEQSSHTYEVIPGDGDSTVLCCNHKNTRPLAREKRRVGRSQRKFRRKKVPELTRRSKILEHHTPTLLSGAPVNTKWDNLNGDVTLARTISFSNSNCYINRAKQICP</sequence>
<evidence type="ECO:0000256" key="1">
    <source>
        <dbReference type="SAM" id="MobiDB-lite"/>
    </source>
</evidence>
<proteinExistence type="predicted"/>
<accession>A0A2S2QQ16</accession>